<organism evidence="1">
    <name type="scientific">marine sediment metagenome</name>
    <dbReference type="NCBI Taxonomy" id="412755"/>
    <lineage>
        <taxon>unclassified sequences</taxon>
        <taxon>metagenomes</taxon>
        <taxon>ecological metagenomes</taxon>
    </lineage>
</organism>
<protein>
    <submittedName>
        <fullName evidence="1">Uncharacterized protein</fullName>
    </submittedName>
</protein>
<comment type="caution">
    <text evidence="1">The sequence shown here is derived from an EMBL/GenBank/DDBJ whole genome shotgun (WGS) entry which is preliminary data.</text>
</comment>
<reference evidence="1" key="1">
    <citation type="journal article" date="2014" name="Front. Microbiol.">
        <title>High frequency of phylogenetically diverse reductive dehalogenase-homologous genes in deep subseafloor sedimentary metagenomes.</title>
        <authorList>
            <person name="Kawai M."/>
            <person name="Futagami T."/>
            <person name="Toyoda A."/>
            <person name="Takaki Y."/>
            <person name="Nishi S."/>
            <person name="Hori S."/>
            <person name="Arai W."/>
            <person name="Tsubouchi T."/>
            <person name="Morono Y."/>
            <person name="Uchiyama I."/>
            <person name="Ito T."/>
            <person name="Fujiyama A."/>
            <person name="Inagaki F."/>
            <person name="Takami H."/>
        </authorList>
    </citation>
    <scope>NUCLEOTIDE SEQUENCE</scope>
    <source>
        <strain evidence="1">Expedition CK06-06</strain>
    </source>
</reference>
<evidence type="ECO:0000313" key="1">
    <source>
        <dbReference type="EMBL" id="GAF93005.1"/>
    </source>
</evidence>
<dbReference type="EMBL" id="BARS01010388">
    <property type="protein sequence ID" value="GAF93005.1"/>
    <property type="molecule type" value="Genomic_DNA"/>
</dbReference>
<accession>X0UX58</accession>
<feature type="non-terminal residue" evidence="1">
    <location>
        <position position="145"/>
    </location>
</feature>
<name>X0UX58_9ZZZZ</name>
<gene>
    <name evidence="1" type="ORF">S01H1_19266</name>
</gene>
<proteinExistence type="predicted"/>
<dbReference type="AlphaFoldDB" id="X0UX58"/>
<sequence length="145" mass="16151">MNEGICLAKWGINGPEPIYHSETLPRETMESISPKILTLLLEGNPTLETAVDCVIPHFNENVASWSIGYTIKDAVKGDDSRGSAVSVSFIVQDGKQSKLYNSVGPLRLRLRQILTQINDEYQLRTLPTSDLVKKLETIRQGRIQA</sequence>